<reference evidence="1" key="1">
    <citation type="journal article" date="2014" name="Front. Microbiol.">
        <title>High frequency of phylogenetically diverse reductive dehalogenase-homologous genes in deep subseafloor sedimentary metagenomes.</title>
        <authorList>
            <person name="Kawai M."/>
            <person name="Futagami T."/>
            <person name="Toyoda A."/>
            <person name="Takaki Y."/>
            <person name="Nishi S."/>
            <person name="Hori S."/>
            <person name="Arai W."/>
            <person name="Tsubouchi T."/>
            <person name="Morono Y."/>
            <person name="Uchiyama I."/>
            <person name="Ito T."/>
            <person name="Fujiyama A."/>
            <person name="Inagaki F."/>
            <person name="Takami H."/>
        </authorList>
    </citation>
    <scope>NUCLEOTIDE SEQUENCE</scope>
    <source>
        <strain evidence="1">Expedition CK06-06</strain>
    </source>
</reference>
<evidence type="ECO:0000313" key="1">
    <source>
        <dbReference type="EMBL" id="GAI76095.1"/>
    </source>
</evidence>
<gene>
    <name evidence="1" type="ORF">S12H4_13555</name>
</gene>
<organism evidence="1">
    <name type="scientific">marine sediment metagenome</name>
    <dbReference type="NCBI Taxonomy" id="412755"/>
    <lineage>
        <taxon>unclassified sequences</taxon>
        <taxon>metagenomes</taxon>
        <taxon>ecological metagenomes</taxon>
    </lineage>
</organism>
<proteinExistence type="predicted"/>
<dbReference type="EMBL" id="BARW01006455">
    <property type="protein sequence ID" value="GAI76095.1"/>
    <property type="molecule type" value="Genomic_DNA"/>
</dbReference>
<protein>
    <submittedName>
        <fullName evidence="1">Uncharacterized protein</fullName>
    </submittedName>
</protein>
<accession>X1SL61</accession>
<name>X1SL61_9ZZZZ</name>
<comment type="caution">
    <text evidence="1">The sequence shown here is derived from an EMBL/GenBank/DDBJ whole genome shotgun (WGS) entry which is preliminary data.</text>
</comment>
<dbReference type="AlphaFoldDB" id="X1SL61"/>
<sequence length="59" mass="7084">MKQSSQQIIDECSSELDEKYNTRAILFKQVRKRMSKEDLEMLNTHTIKREVNKNNVNNR</sequence>
<feature type="non-terminal residue" evidence="1">
    <location>
        <position position="59"/>
    </location>
</feature>